<evidence type="ECO:0000256" key="2">
    <source>
        <dbReference type="ARBA" id="ARBA00004651"/>
    </source>
</evidence>
<evidence type="ECO:0000256" key="20">
    <source>
        <dbReference type="SAM" id="Coils"/>
    </source>
</evidence>
<dbReference type="CDD" id="cd17546">
    <property type="entry name" value="REC_hyHK_CKI1_RcsC-like"/>
    <property type="match status" value="1"/>
</dbReference>
<dbReference type="SMART" id="SM00388">
    <property type="entry name" value="HisKA"/>
    <property type="match status" value="1"/>
</dbReference>
<evidence type="ECO:0000256" key="21">
    <source>
        <dbReference type="SAM" id="Phobius"/>
    </source>
</evidence>
<keyword evidence="12 21" id="KW-1133">Transmembrane helix</keyword>
<sequence>MSTEKNSHRNGVYRRALQGILLGWLLAFILLAITFPFLPQLLADLPPAQRLLLLVMAVFVTPAGLGWVGQRLDRQERTSQALQERISHFENQEQENQLQEASRSQLEKILERGKREWEGIFDAVQNAILVTDASGQIIRCNRPAIQWLNNSFDHVIHQPIDSLDLGRMDGHAIRLRDCAGETFLPEKGGWYDISRFDILLDEDNQGLIFIVKDINQRKRDEAIIRQQKEYLETLVDLSPVAIVTLDLEKRIQSSNPYFETLFGYSREEVTGRPLAELLNHNGNHPEGNLTPDIPASGEMVKSAVRLQRKDGAMADVESLGVPLVQDNQVKGALWLFHDITELVQARRAAEQADRAKSEFLANMSHEIRTPMNGIIGMIELAMDTELSDEQYDYLEGARESADALLSVLNSVLDFSKIESGQLALDPVDFDLVGLVEGVAQIMAGRAESRGLELLAYIDPLVPANVRGDSVRLRQVLVNLLDNALKFTEKGAIVIRCTLEKKKGSDALVKFSVTDSGIGIPEERQKDIFERFVQVDGSTTRKYGGTGLGLAISKQLAELMGGQIGVESNKGKGSTFWFTAGLEELPKSAAGEPLTTRDLKRVRVLIVDDSATNRQIFSKMMEGLGCQVTAVSSGQDVIPALFRGLLTNAHFHLVLLDMQMPGMDGEETLRAIRNEPLTRDTRVVVMTSMGHRNELSKLDALGYSGFLQKPIKQSQLQSTVEYALGLTPHLDSRQRADGLQPRTGEQQLEILVAEDNEINQKMVCSLLVKRGHRVELAANGLEAVNASQKKHYDVILMDVQMPDLDGFAASRQIRAASGPNQQTPIIAMTAHAMPGDRQRCLDAGMVDYVSKPIDTRKLFQILERWTSATMGKDPENPAQRGKKNTPAVDTILDMDGALKRFSDDRSFYQSLLDEFLQTLPQKIAEMQGAYSQGNLKQLAFLAHNLKGVAANFGAGQLYGLTASLDDASKKQDAEAAGLILTEMEITAGKLKNRVAEIFINSQK</sequence>
<evidence type="ECO:0000313" key="27">
    <source>
        <dbReference type="Proteomes" id="UP000055060"/>
    </source>
</evidence>
<comment type="subcellular location">
    <subcellularLocation>
        <location evidence="2">Cell membrane</location>
        <topology evidence="2">Multi-pass membrane protein</topology>
    </subcellularLocation>
</comment>
<dbReference type="FunFam" id="1.10.287.130:FF:000002">
    <property type="entry name" value="Two-component osmosensing histidine kinase"/>
    <property type="match status" value="1"/>
</dbReference>
<evidence type="ECO:0000256" key="4">
    <source>
        <dbReference type="ARBA" id="ARBA00012438"/>
    </source>
</evidence>
<dbReference type="OrthoDB" id="134768at2"/>
<evidence type="ECO:0000256" key="1">
    <source>
        <dbReference type="ARBA" id="ARBA00000085"/>
    </source>
</evidence>
<dbReference type="SUPFAM" id="SSF47226">
    <property type="entry name" value="Histidine-containing phosphotransfer domain, HPT domain"/>
    <property type="match status" value="1"/>
</dbReference>
<dbReference type="CDD" id="cd00082">
    <property type="entry name" value="HisKA"/>
    <property type="match status" value="1"/>
</dbReference>
<dbReference type="Gene3D" id="1.20.120.160">
    <property type="entry name" value="HPT domain"/>
    <property type="match status" value="1"/>
</dbReference>
<evidence type="ECO:0000256" key="6">
    <source>
        <dbReference type="ARBA" id="ARBA00022553"/>
    </source>
</evidence>
<keyword evidence="11" id="KW-0067">ATP-binding</keyword>
<comment type="catalytic activity">
    <reaction evidence="1">
        <text>ATP + protein L-histidine = ADP + protein N-phospho-L-histidine.</text>
        <dbReference type="EC" id="2.7.13.3"/>
    </reaction>
</comment>
<evidence type="ECO:0000256" key="12">
    <source>
        <dbReference type="ARBA" id="ARBA00022989"/>
    </source>
</evidence>
<feature type="domain" description="PAS" evidence="24">
    <location>
        <begin position="227"/>
        <end position="279"/>
    </location>
</feature>
<dbReference type="SUPFAM" id="SSF55874">
    <property type="entry name" value="ATPase domain of HSP90 chaperone/DNA topoisomerase II/histidine kinase"/>
    <property type="match status" value="1"/>
</dbReference>
<evidence type="ECO:0000256" key="7">
    <source>
        <dbReference type="ARBA" id="ARBA00022679"/>
    </source>
</evidence>
<dbReference type="Pfam" id="PF13426">
    <property type="entry name" value="PAS_9"/>
    <property type="match status" value="1"/>
</dbReference>
<dbReference type="SMART" id="SM00448">
    <property type="entry name" value="REC"/>
    <property type="match status" value="2"/>
</dbReference>
<evidence type="ECO:0000256" key="18">
    <source>
        <dbReference type="PROSITE-ProRule" id="PRU00110"/>
    </source>
</evidence>
<dbReference type="Pfam" id="PF02518">
    <property type="entry name" value="HATPase_c"/>
    <property type="match status" value="1"/>
</dbReference>
<feature type="modified residue" description="4-aspartylphosphate" evidence="19">
    <location>
        <position position="797"/>
    </location>
</feature>
<dbReference type="PRINTS" id="PR00344">
    <property type="entry name" value="BCTRLSENSOR"/>
</dbReference>
<keyword evidence="8 21" id="KW-0812">Transmembrane</keyword>
<dbReference type="PROSITE" id="PS50109">
    <property type="entry name" value="HIS_KIN"/>
    <property type="match status" value="1"/>
</dbReference>
<dbReference type="Gene3D" id="3.30.565.10">
    <property type="entry name" value="Histidine kinase-like ATPase, C-terminal domain"/>
    <property type="match status" value="1"/>
</dbReference>
<dbReference type="Pfam" id="PF01627">
    <property type="entry name" value="Hpt"/>
    <property type="match status" value="1"/>
</dbReference>
<evidence type="ECO:0000256" key="14">
    <source>
        <dbReference type="ARBA" id="ARBA00023136"/>
    </source>
</evidence>
<dbReference type="InterPro" id="IPR004358">
    <property type="entry name" value="Sig_transdc_His_kin-like_C"/>
</dbReference>
<dbReference type="AlphaFoldDB" id="A0A0K8MZB4"/>
<dbReference type="RefSeq" id="WP_083522772.1">
    <property type="nucleotide sequence ID" value="NZ_DF967973.1"/>
</dbReference>
<evidence type="ECO:0000256" key="19">
    <source>
        <dbReference type="PROSITE-ProRule" id="PRU00169"/>
    </source>
</evidence>
<dbReference type="CDD" id="cd16922">
    <property type="entry name" value="HATPase_EvgS-ArcB-TorS-like"/>
    <property type="match status" value="1"/>
</dbReference>
<dbReference type="InterPro" id="IPR003594">
    <property type="entry name" value="HATPase_dom"/>
</dbReference>
<keyword evidence="5" id="KW-1003">Cell membrane</keyword>
<keyword evidence="7" id="KW-0808">Transferase</keyword>
<evidence type="ECO:0000259" key="22">
    <source>
        <dbReference type="PROSITE" id="PS50109"/>
    </source>
</evidence>
<keyword evidence="27" id="KW-1185">Reference proteome</keyword>
<dbReference type="Pfam" id="PF00512">
    <property type="entry name" value="HisKA"/>
    <property type="match status" value="1"/>
</dbReference>
<comment type="similarity">
    <text evidence="3">In the N-terminal section; belongs to the phytochrome family.</text>
</comment>
<reference evidence="26" key="1">
    <citation type="submission" date="2015-07" db="EMBL/GenBank/DDBJ databases">
        <title>Draft Genome Sequences of Anaerolinea thermolimosa IMO-1, Bellilinea caldifistulae GOMI-1, Leptolinea tardivitalis YMTK-2, Levilinea saccharolytica KIBI-1,Longilinea arvoryzae KOME-1, Previously Described as Members of the Anaerolineaceae (Chloroflexi).</title>
        <authorList>
            <person name="Sekiguchi Y."/>
            <person name="Ohashi A."/>
            <person name="Matsuura N."/>
            <person name="Tourlousse M.D."/>
        </authorList>
    </citation>
    <scope>NUCLEOTIDE SEQUENCE [LARGE SCALE GENOMIC DNA]</scope>
    <source>
        <strain evidence="26">KOME-1</strain>
    </source>
</reference>
<evidence type="ECO:0000256" key="10">
    <source>
        <dbReference type="ARBA" id="ARBA00022777"/>
    </source>
</evidence>
<dbReference type="Pfam" id="PF00072">
    <property type="entry name" value="Response_reg"/>
    <property type="match status" value="2"/>
</dbReference>
<dbReference type="Gene3D" id="1.10.287.130">
    <property type="match status" value="1"/>
</dbReference>
<dbReference type="SMART" id="SM00387">
    <property type="entry name" value="HATPase_c"/>
    <property type="match status" value="1"/>
</dbReference>
<dbReference type="PROSITE" id="PS50110">
    <property type="entry name" value="RESPONSE_REGULATORY"/>
    <property type="match status" value="2"/>
</dbReference>
<feature type="domain" description="Response regulatory" evidence="23">
    <location>
        <begin position="602"/>
        <end position="723"/>
    </location>
</feature>
<evidence type="ECO:0000256" key="8">
    <source>
        <dbReference type="ARBA" id="ARBA00022692"/>
    </source>
</evidence>
<name>A0A0K8MZB4_9CHLR</name>
<dbReference type="EC" id="2.7.13.3" evidence="4"/>
<feature type="domain" description="Response regulatory" evidence="23">
    <location>
        <begin position="748"/>
        <end position="865"/>
    </location>
</feature>
<dbReference type="SUPFAM" id="SSF55785">
    <property type="entry name" value="PYP-like sensor domain (PAS domain)"/>
    <property type="match status" value="2"/>
</dbReference>
<dbReference type="InterPro" id="IPR000014">
    <property type="entry name" value="PAS"/>
</dbReference>
<evidence type="ECO:0000259" key="23">
    <source>
        <dbReference type="PROSITE" id="PS50110"/>
    </source>
</evidence>
<dbReference type="InterPro" id="IPR035965">
    <property type="entry name" value="PAS-like_dom_sf"/>
</dbReference>
<dbReference type="GO" id="GO:0005886">
    <property type="term" value="C:plasma membrane"/>
    <property type="evidence" value="ECO:0007669"/>
    <property type="project" value="UniProtKB-SubCell"/>
</dbReference>
<dbReference type="GO" id="GO:0000155">
    <property type="term" value="F:phosphorelay sensor kinase activity"/>
    <property type="evidence" value="ECO:0007669"/>
    <property type="project" value="InterPro"/>
</dbReference>
<dbReference type="CDD" id="cd00130">
    <property type="entry name" value="PAS"/>
    <property type="match status" value="1"/>
</dbReference>
<evidence type="ECO:0000256" key="3">
    <source>
        <dbReference type="ARBA" id="ARBA00006402"/>
    </source>
</evidence>
<evidence type="ECO:0000256" key="9">
    <source>
        <dbReference type="ARBA" id="ARBA00022741"/>
    </source>
</evidence>
<gene>
    <name evidence="26" type="ORF">LARV_03767</name>
</gene>
<evidence type="ECO:0000256" key="15">
    <source>
        <dbReference type="ARBA" id="ARBA00064003"/>
    </source>
</evidence>
<dbReference type="Gene3D" id="3.40.50.2300">
    <property type="match status" value="2"/>
</dbReference>
<keyword evidence="20" id="KW-0175">Coiled coil</keyword>
<feature type="coiled-coil region" evidence="20">
    <location>
        <begin position="72"/>
        <end position="109"/>
    </location>
</feature>
<protein>
    <recommendedName>
        <fullName evidence="17">Circadian input-output histidine kinase CikA</fullName>
        <ecNumber evidence="4">2.7.13.3</ecNumber>
    </recommendedName>
    <alternativeName>
        <fullName evidence="16">Sensory/regulatory protein RpfC</fullName>
    </alternativeName>
</protein>
<dbReference type="FunFam" id="3.30.565.10:FF:000010">
    <property type="entry name" value="Sensor histidine kinase RcsC"/>
    <property type="match status" value="1"/>
</dbReference>
<dbReference type="InterPro" id="IPR005467">
    <property type="entry name" value="His_kinase_dom"/>
</dbReference>
<evidence type="ECO:0000256" key="16">
    <source>
        <dbReference type="ARBA" id="ARBA00068150"/>
    </source>
</evidence>
<dbReference type="InterPro" id="IPR011006">
    <property type="entry name" value="CheY-like_superfamily"/>
</dbReference>
<dbReference type="GO" id="GO:0005524">
    <property type="term" value="F:ATP binding"/>
    <property type="evidence" value="ECO:0007669"/>
    <property type="project" value="UniProtKB-KW"/>
</dbReference>
<feature type="modified residue" description="Phosphohistidine" evidence="18">
    <location>
        <position position="942"/>
    </location>
</feature>
<evidence type="ECO:0000256" key="13">
    <source>
        <dbReference type="ARBA" id="ARBA00023012"/>
    </source>
</evidence>
<feature type="modified residue" description="4-aspartylphosphate" evidence="19">
    <location>
        <position position="656"/>
    </location>
</feature>
<dbReference type="NCBIfam" id="TIGR00229">
    <property type="entry name" value="sensory_box"/>
    <property type="match status" value="1"/>
</dbReference>
<dbReference type="STRING" id="360412.LARV_03767"/>
<feature type="transmembrane region" description="Helical" evidence="21">
    <location>
        <begin position="21"/>
        <end position="39"/>
    </location>
</feature>
<dbReference type="SMART" id="SM00091">
    <property type="entry name" value="PAS"/>
    <property type="match status" value="2"/>
</dbReference>
<evidence type="ECO:0000256" key="11">
    <source>
        <dbReference type="ARBA" id="ARBA00022840"/>
    </source>
</evidence>
<evidence type="ECO:0000256" key="5">
    <source>
        <dbReference type="ARBA" id="ARBA00022475"/>
    </source>
</evidence>
<dbReference type="PROSITE" id="PS50112">
    <property type="entry name" value="PAS"/>
    <property type="match status" value="1"/>
</dbReference>
<dbReference type="InterPro" id="IPR036890">
    <property type="entry name" value="HATPase_C_sf"/>
</dbReference>
<dbReference type="InterPro" id="IPR036641">
    <property type="entry name" value="HPT_dom_sf"/>
</dbReference>
<keyword evidence="6 19" id="KW-0597">Phosphoprotein</keyword>
<dbReference type="Gene3D" id="3.30.450.20">
    <property type="entry name" value="PAS domain"/>
    <property type="match status" value="2"/>
</dbReference>
<dbReference type="SUPFAM" id="SSF52172">
    <property type="entry name" value="CheY-like"/>
    <property type="match status" value="2"/>
</dbReference>
<dbReference type="Pfam" id="PF13188">
    <property type="entry name" value="PAS_8"/>
    <property type="match status" value="1"/>
</dbReference>
<dbReference type="PANTHER" id="PTHR45339">
    <property type="entry name" value="HYBRID SIGNAL TRANSDUCTION HISTIDINE KINASE J"/>
    <property type="match status" value="1"/>
</dbReference>
<dbReference type="InterPro" id="IPR003661">
    <property type="entry name" value="HisK_dim/P_dom"/>
</dbReference>
<keyword evidence="10" id="KW-0418">Kinase</keyword>
<dbReference type="InterPro" id="IPR008207">
    <property type="entry name" value="Sig_transdc_His_kin_Hpt_dom"/>
</dbReference>
<dbReference type="InterPro" id="IPR001789">
    <property type="entry name" value="Sig_transdc_resp-reg_receiver"/>
</dbReference>
<dbReference type="Proteomes" id="UP000055060">
    <property type="component" value="Unassembled WGS sequence"/>
</dbReference>
<dbReference type="EMBL" id="DF967973">
    <property type="protein sequence ID" value="GAP15972.1"/>
    <property type="molecule type" value="Genomic_DNA"/>
</dbReference>
<dbReference type="CDD" id="cd00156">
    <property type="entry name" value="REC"/>
    <property type="match status" value="1"/>
</dbReference>
<comment type="subunit">
    <text evidence="15">At low DSF concentrations, interacts with RpfF.</text>
</comment>
<feature type="domain" description="Histidine kinase" evidence="22">
    <location>
        <begin position="362"/>
        <end position="583"/>
    </location>
</feature>
<accession>A0A0K8MZB4</accession>
<evidence type="ECO:0000259" key="24">
    <source>
        <dbReference type="PROSITE" id="PS50112"/>
    </source>
</evidence>
<dbReference type="PROSITE" id="PS50894">
    <property type="entry name" value="HPT"/>
    <property type="match status" value="1"/>
</dbReference>
<organism evidence="26">
    <name type="scientific">Longilinea arvoryzae</name>
    <dbReference type="NCBI Taxonomy" id="360412"/>
    <lineage>
        <taxon>Bacteria</taxon>
        <taxon>Bacillati</taxon>
        <taxon>Chloroflexota</taxon>
        <taxon>Anaerolineae</taxon>
        <taxon>Anaerolineales</taxon>
        <taxon>Anaerolineaceae</taxon>
        <taxon>Longilinea</taxon>
    </lineage>
</organism>
<evidence type="ECO:0000259" key="25">
    <source>
        <dbReference type="PROSITE" id="PS50894"/>
    </source>
</evidence>
<dbReference type="InterPro" id="IPR036097">
    <property type="entry name" value="HisK_dim/P_sf"/>
</dbReference>
<proteinExistence type="inferred from homology"/>
<dbReference type="PANTHER" id="PTHR45339:SF1">
    <property type="entry name" value="HYBRID SIGNAL TRANSDUCTION HISTIDINE KINASE J"/>
    <property type="match status" value="1"/>
</dbReference>
<evidence type="ECO:0000256" key="17">
    <source>
        <dbReference type="ARBA" id="ARBA00074306"/>
    </source>
</evidence>
<feature type="domain" description="HPt" evidence="25">
    <location>
        <begin position="903"/>
        <end position="996"/>
    </location>
</feature>
<keyword evidence="14 21" id="KW-0472">Membrane</keyword>
<keyword evidence="13" id="KW-0902">Two-component regulatory system</keyword>
<dbReference type="SUPFAM" id="SSF47384">
    <property type="entry name" value="Homodimeric domain of signal transducing histidine kinase"/>
    <property type="match status" value="1"/>
</dbReference>
<evidence type="ECO:0000313" key="26">
    <source>
        <dbReference type="EMBL" id="GAP15972.1"/>
    </source>
</evidence>
<keyword evidence="9" id="KW-0547">Nucleotide-binding</keyword>